<dbReference type="PANTHER" id="PTHR43233:SF1">
    <property type="entry name" value="FAMILY N-ACETYLTRANSFERASE, PUTATIVE (AFU_ORTHOLOGUE AFUA_6G03350)-RELATED"/>
    <property type="match status" value="1"/>
</dbReference>
<keyword evidence="3" id="KW-1185">Reference proteome</keyword>
<dbReference type="InterPro" id="IPR053144">
    <property type="entry name" value="Acetyltransferase_Butenolide"/>
</dbReference>
<dbReference type="Gene3D" id="3.40.630.30">
    <property type="match status" value="1"/>
</dbReference>
<sequence length="135" mass="15686">MEIKIIEYKNDVKLDVPTFRDLIKRTTLNRQLDDDDKLQRMIDNADFLYTAWDGDQVVGYTRGLTDYGDVTYVADLGIDQVYWHQGIGRHLLQMIDAQFGEKLHTVLFASKLAENYYAKVGYTKSDRGYTKSPHQ</sequence>
<reference evidence="2 3" key="1">
    <citation type="submission" date="2015-11" db="EMBL/GenBank/DDBJ databases">
        <title>Draft genome sequences of new species of the genus Lactobacillus isolated from orchardgrass silage.</title>
        <authorList>
            <person name="Tohno M."/>
            <person name="Tanizawa Y."/>
            <person name="Arita M."/>
        </authorList>
    </citation>
    <scope>NUCLEOTIDE SEQUENCE [LARGE SCALE GENOMIC DNA]</scope>
    <source>
        <strain evidence="2 3">IWT126</strain>
    </source>
</reference>
<dbReference type="PANTHER" id="PTHR43233">
    <property type="entry name" value="FAMILY N-ACETYLTRANSFERASE, PUTATIVE (AFU_ORTHOLOGUE AFUA_6G03350)-RELATED"/>
    <property type="match status" value="1"/>
</dbReference>
<dbReference type="STRING" id="1302250.GCA_001313225_00963"/>
<dbReference type="InterPro" id="IPR000182">
    <property type="entry name" value="GNAT_dom"/>
</dbReference>
<feature type="domain" description="N-acetyltransferase" evidence="1">
    <location>
        <begin position="6"/>
        <end position="135"/>
    </location>
</feature>
<evidence type="ECO:0000313" key="3">
    <source>
        <dbReference type="Proteomes" id="UP000198402"/>
    </source>
</evidence>
<gene>
    <name evidence="2" type="ORF">IWT126_01354</name>
</gene>
<proteinExistence type="predicted"/>
<dbReference type="InterPro" id="IPR016181">
    <property type="entry name" value="Acyl_CoA_acyltransferase"/>
</dbReference>
<comment type="caution">
    <text evidence="2">The sequence shown here is derived from an EMBL/GenBank/DDBJ whole genome shotgun (WGS) entry which is preliminary data.</text>
</comment>
<evidence type="ECO:0000313" key="2">
    <source>
        <dbReference type="EMBL" id="GAX01328.1"/>
    </source>
</evidence>
<protein>
    <submittedName>
        <fullName evidence="2">GNAT family acetyltransferase</fullName>
    </submittedName>
</protein>
<dbReference type="OrthoDB" id="9775804at2"/>
<accession>A0A1Z5II61</accession>
<dbReference type="AlphaFoldDB" id="A0A1Z5II61"/>
<evidence type="ECO:0000259" key="1">
    <source>
        <dbReference type="PROSITE" id="PS51186"/>
    </source>
</evidence>
<dbReference type="Proteomes" id="UP000198402">
    <property type="component" value="Unassembled WGS sequence"/>
</dbReference>
<dbReference type="RefSeq" id="WP_054654289.1">
    <property type="nucleotide sequence ID" value="NZ_BBFL01000003.1"/>
</dbReference>
<dbReference type="SUPFAM" id="SSF55729">
    <property type="entry name" value="Acyl-CoA N-acyltransferases (Nat)"/>
    <property type="match status" value="1"/>
</dbReference>
<name>A0A1Z5II61_9LACO</name>
<dbReference type="PROSITE" id="PS51186">
    <property type="entry name" value="GNAT"/>
    <property type="match status" value="1"/>
</dbReference>
<dbReference type="Pfam" id="PF00583">
    <property type="entry name" value="Acetyltransf_1"/>
    <property type="match status" value="1"/>
</dbReference>
<dbReference type="GO" id="GO:0016747">
    <property type="term" value="F:acyltransferase activity, transferring groups other than amino-acyl groups"/>
    <property type="evidence" value="ECO:0007669"/>
    <property type="project" value="InterPro"/>
</dbReference>
<dbReference type="CDD" id="cd04301">
    <property type="entry name" value="NAT_SF"/>
    <property type="match status" value="1"/>
</dbReference>
<dbReference type="EMBL" id="BCMG01000006">
    <property type="protein sequence ID" value="GAX01328.1"/>
    <property type="molecule type" value="Genomic_DNA"/>
</dbReference>
<organism evidence="2 3">
    <name type="scientific">Secundilactobacillus silagei JCM 19001</name>
    <dbReference type="NCBI Taxonomy" id="1302250"/>
    <lineage>
        <taxon>Bacteria</taxon>
        <taxon>Bacillati</taxon>
        <taxon>Bacillota</taxon>
        <taxon>Bacilli</taxon>
        <taxon>Lactobacillales</taxon>
        <taxon>Lactobacillaceae</taxon>
        <taxon>Secundilactobacillus</taxon>
    </lineage>
</organism>